<evidence type="ECO:0000256" key="1">
    <source>
        <dbReference type="SAM" id="MobiDB-lite"/>
    </source>
</evidence>
<name>A0A0F9FRQ3_9ZZZZ</name>
<accession>A0A0F9FRQ3</accession>
<reference evidence="2" key="1">
    <citation type="journal article" date="2015" name="Nature">
        <title>Complex archaea that bridge the gap between prokaryotes and eukaryotes.</title>
        <authorList>
            <person name="Spang A."/>
            <person name="Saw J.H."/>
            <person name="Jorgensen S.L."/>
            <person name="Zaremba-Niedzwiedzka K."/>
            <person name="Martijn J."/>
            <person name="Lind A.E."/>
            <person name="van Eijk R."/>
            <person name="Schleper C."/>
            <person name="Guy L."/>
            <person name="Ettema T.J."/>
        </authorList>
    </citation>
    <scope>NUCLEOTIDE SEQUENCE</scope>
</reference>
<evidence type="ECO:0000313" key="3">
    <source>
        <dbReference type="EMBL" id="KKM71194.1"/>
    </source>
</evidence>
<evidence type="ECO:0000313" key="5">
    <source>
        <dbReference type="EMBL" id="KKN20251.1"/>
    </source>
</evidence>
<organism evidence="2">
    <name type="scientific">marine sediment metagenome</name>
    <dbReference type="NCBI Taxonomy" id="412755"/>
    <lineage>
        <taxon>unclassified sequences</taxon>
        <taxon>metagenomes</taxon>
        <taxon>ecological metagenomes</taxon>
    </lineage>
</organism>
<sequence>MNLKTVTIADLEPHPQNPNTHPVKQIDALGDSLDEFDQAGANQMRPGNLLTLKIIKCLACYDFGEIIDPFDQAKRTPCACQPARQTHWLCPCLSQGELSWDNLTEDDKPPGWDITVKEIREYTKAIFEKHQSDGF</sequence>
<comment type="caution">
    <text evidence="2">The sequence shown here is derived from an EMBL/GenBank/DDBJ whole genome shotgun (WGS) entry which is preliminary data.</text>
</comment>
<dbReference type="EMBL" id="LAZR01003260">
    <property type="protein sequence ID" value="KKN20251.1"/>
    <property type="molecule type" value="Genomic_DNA"/>
</dbReference>
<proteinExistence type="predicted"/>
<gene>
    <name evidence="5" type="ORF">LCGC14_0937460</name>
    <name evidence="4" type="ORF">LCGC14_1300070</name>
    <name evidence="3" type="ORF">LCGC14_1433140</name>
    <name evidence="2" type="ORF">LCGC14_2272590</name>
</gene>
<dbReference type="EMBL" id="LAZR01007580">
    <property type="protein sequence ID" value="KKM84356.1"/>
    <property type="molecule type" value="Genomic_DNA"/>
</dbReference>
<dbReference type="EMBL" id="LAZR01031450">
    <property type="protein sequence ID" value="KKL53722.1"/>
    <property type="molecule type" value="Genomic_DNA"/>
</dbReference>
<evidence type="ECO:0000313" key="4">
    <source>
        <dbReference type="EMBL" id="KKM84356.1"/>
    </source>
</evidence>
<protein>
    <submittedName>
        <fullName evidence="2">Uncharacterized protein</fullName>
    </submittedName>
</protein>
<evidence type="ECO:0000313" key="2">
    <source>
        <dbReference type="EMBL" id="KKL53722.1"/>
    </source>
</evidence>
<feature type="region of interest" description="Disordered" evidence="1">
    <location>
        <begin position="1"/>
        <end position="21"/>
    </location>
</feature>
<dbReference type="AlphaFoldDB" id="A0A0F9FRQ3"/>
<dbReference type="EMBL" id="LAZR01009683">
    <property type="protein sequence ID" value="KKM71194.1"/>
    <property type="molecule type" value="Genomic_DNA"/>
</dbReference>